<accession>A0ACC5W7F3</accession>
<evidence type="ECO:0000313" key="1">
    <source>
        <dbReference type="EMBL" id="MCI4374250.1"/>
    </source>
</evidence>
<keyword evidence="2" id="KW-1185">Reference proteome</keyword>
<organism evidence="1 2">
    <name type="scientific">Pangasianodon gigas</name>
    <name type="common">Mekong giant catfish</name>
    <name type="synonym">Pangasius gigas</name>
    <dbReference type="NCBI Taxonomy" id="30993"/>
    <lineage>
        <taxon>Eukaryota</taxon>
        <taxon>Metazoa</taxon>
        <taxon>Chordata</taxon>
        <taxon>Craniata</taxon>
        <taxon>Vertebrata</taxon>
        <taxon>Euteleostomi</taxon>
        <taxon>Actinopterygii</taxon>
        <taxon>Neopterygii</taxon>
        <taxon>Teleostei</taxon>
        <taxon>Ostariophysi</taxon>
        <taxon>Siluriformes</taxon>
        <taxon>Pangasiidae</taxon>
        <taxon>Pangasianodon</taxon>
    </lineage>
</organism>
<gene>
    <name evidence="1" type="ORF">PGIGA_G00004220</name>
</gene>
<name>A0ACC5W7F3_PANGG</name>
<protein>
    <submittedName>
        <fullName evidence="1">Uncharacterized protein</fullName>
    </submittedName>
</protein>
<dbReference type="Proteomes" id="UP000829447">
    <property type="component" value="Linkage Group LG1"/>
</dbReference>
<dbReference type="EMBL" id="CM040454">
    <property type="protein sequence ID" value="MCI4374250.1"/>
    <property type="molecule type" value="Genomic_DNA"/>
</dbReference>
<evidence type="ECO:0000313" key="2">
    <source>
        <dbReference type="Proteomes" id="UP000829447"/>
    </source>
</evidence>
<reference evidence="1 2" key="1">
    <citation type="journal article" date="2022" name="bioRxiv">
        <title>An ancient truncated duplication of the anti-Mullerian hormone receptor type 2 gene is a potential conserved master sex determinant in the Pangasiidae catfish family.</title>
        <authorList>
            <person name="Wen M."/>
            <person name="Pan Q."/>
            <person name="Jouanno E."/>
            <person name="Montfort J."/>
            <person name="Zahm M."/>
            <person name="Cabau C."/>
            <person name="Klopp C."/>
            <person name="Iampietro C."/>
            <person name="Roques C."/>
            <person name="Bouchez O."/>
            <person name="Castinel A."/>
            <person name="Donnadieu C."/>
            <person name="Parrinello H."/>
            <person name="Poncet C."/>
            <person name="Belmonte E."/>
            <person name="Gautier V."/>
            <person name="Avarre J.-C."/>
            <person name="Dugue R."/>
            <person name="Gustiano R."/>
            <person name="Ha T.T.T."/>
            <person name="Campet M."/>
            <person name="Sriphairoj K."/>
            <person name="Ribolli J."/>
            <person name="de Almeida F.L."/>
            <person name="Desvignes T."/>
            <person name="Postlethwait J.H."/>
            <person name="Bucao C.F."/>
            <person name="Robinson-Rechavi M."/>
            <person name="Bobe J."/>
            <person name="Herpin A."/>
            <person name="Guiguen Y."/>
        </authorList>
    </citation>
    <scope>NUCLEOTIDE SEQUENCE [LARGE SCALE GENOMIC DNA]</scope>
    <source>
        <strain evidence="1">YG-Dec2019</strain>
    </source>
</reference>
<comment type="caution">
    <text evidence="1">The sequence shown here is derived from an EMBL/GenBank/DDBJ whole genome shotgun (WGS) entry which is preliminary data.</text>
</comment>
<proteinExistence type="predicted"/>
<sequence length="373" mass="42684">MRFTVFFQLFVCFSHLWRILNVIHGRNYSLECLNDYLFTIRCELNMSSEPCPRNALYWLEFYDEREPFECVLTSQTYPWVCVLNLSTRVVDTFMDTDIFQISLNYSFHGNNGSEILDTGYKPVNYIQPVPPSNLTLLWKPDKAVFHWLSGYKEGIMLIPKLQYQLSIHRNGKVLNVHSTQTNVSVPMSTFVPNTNYTAHVRSVPGQVHYKGVWSHWGPAIYWTTGPTNKTDTPDMSLATVWLALFLLPLILLCYFSYTRWKRCVLNPSPAPHIGDFKCSAMAPENVGELLRREESLQIDSLTEEPNSALFEKMSNINYSSGNTSIAGSPRSPSMFQSSVDSKISMNSWAQTLMSTEKGSVTYSDDYCTLSHTQ</sequence>